<accession>A0A8J8PA86</accession>
<keyword evidence="3" id="KW-1185">Reference proteome</keyword>
<dbReference type="SUPFAM" id="SSF55154">
    <property type="entry name" value="CYTH-like phosphatases"/>
    <property type="match status" value="1"/>
</dbReference>
<organism evidence="2 3">
    <name type="scientific">Halonotius terrestris</name>
    <dbReference type="NCBI Taxonomy" id="2487750"/>
    <lineage>
        <taxon>Archaea</taxon>
        <taxon>Methanobacteriati</taxon>
        <taxon>Methanobacteriota</taxon>
        <taxon>Stenosarchaea group</taxon>
        <taxon>Halobacteria</taxon>
        <taxon>Halobacteriales</taxon>
        <taxon>Haloferacaceae</taxon>
        <taxon>Halonotius</taxon>
    </lineage>
</organism>
<dbReference type="PANTHER" id="PTHR21028">
    <property type="entry name" value="SI:CH211-156B7.4"/>
    <property type="match status" value="1"/>
</dbReference>
<dbReference type="InterPro" id="IPR008173">
    <property type="entry name" value="Adenylyl_cyclase_CyaB"/>
</dbReference>
<protein>
    <submittedName>
        <fullName evidence="2">Class IV adenylate cyclase</fullName>
    </submittedName>
</protein>
<dbReference type="InterPro" id="IPR033469">
    <property type="entry name" value="CYTH-like_dom_sf"/>
</dbReference>
<dbReference type="RefSeq" id="WP_142980258.1">
    <property type="nucleotide sequence ID" value="NZ_RKLU01000005.1"/>
</dbReference>
<evidence type="ECO:0000259" key="1">
    <source>
        <dbReference type="PROSITE" id="PS51707"/>
    </source>
</evidence>
<dbReference type="Pfam" id="PF01928">
    <property type="entry name" value="CYTH"/>
    <property type="match status" value="1"/>
</dbReference>
<dbReference type="Gene3D" id="2.40.320.10">
    <property type="entry name" value="Hypothetical Protein Pfu-838710-001"/>
    <property type="match status" value="1"/>
</dbReference>
<dbReference type="Proteomes" id="UP000705823">
    <property type="component" value="Unassembled WGS sequence"/>
</dbReference>
<dbReference type="PANTHER" id="PTHR21028:SF2">
    <property type="entry name" value="CYTH DOMAIN-CONTAINING PROTEIN"/>
    <property type="match status" value="1"/>
</dbReference>
<dbReference type="OrthoDB" id="46040at2157"/>
<name>A0A8J8PA86_9EURY</name>
<proteinExistence type="predicted"/>
<evidence type="ECO:0000313" key="3">
    <source>
        <dbReference type="Proteomes" id="UP000705823"/>
    </source>
</evidence>
<gene>
    <name evidence="2" type="primary">cyaB</name>
    <name evidence="2" type="ORF">EGH24_11340</name>
</gene>
<sequence length="182" mass="20556">MYEVELKLRADHESLRDRLTDAGATKTGEYRQTDTYYNAPHREFADTDEALRIRREVPADGSEEAKLTYKGPLIEAESKTREEHETRVVDDDAAAGILAGLGFEPAATVDKNREYYDLDGYTIVLDDVTDLGTFVEIERETTEDEVEHVREKAIELLGRLGLDADDQIRTSYLGLLLAQAEE</sequence>
<dbReference type="EMBL" id="RKLU01000005">
    <property type="protein sequence ID" value="TQQ79222.1"/>
    <property type="molecule type" value="Genomic_DNA"/>
</dbReference>
<feature type="domain" description="CYTH" evidence="1">
    <location>
        <begin position="1"/>
        <end position="178"/>
    </location>
</feature>
<dbReference type="CDD" id="cd07890">
    <property type="entry name" value="CYTH-like_AC_IV-like"/>
    <property type="match status" value="1"/>
</dbReference>
<dbReference type="NCBIfam" id="TIGR00318">
    <property type="entry name" value="cyaB"/>
    <property type="match status" value="1"/>
</dbReference>
<dbReference type="AlphaFoldDB" id="A0A8J8PA86"/>
<dbReference type="PROSITE" id="PS51707">
    <property type="entry name" value="CYTH"/>
    <property type="match status" value="1"/>
</dbReference>
<reference evidence="2" key="1">
    <citation type="submission" date="2019-02" db="EMBL/GenBank/DDBJ databases">
        <title>Halonotius sp. a new haloarchaeum isolated from saline soil.</title>
        <authorList>
            <person name="Duran-Viseras A."/>
            <person name="Sanchez-Porro C."/>
            <person name="Ventosa A."/>
        </authorList>
    </citation>
    <scope>NUCLEOTIDE SEQUENCE</scope>
    <source>
        <strain evidence="2">F15B</strain>
    </source>
</reference>
<dbReference type="InterPro" id="IPR023577">
    <property type="entry name" value="CYTH_domain"/>
</dbReference>
<dbReference type="SMART" id="SM01118">
    <property type="entry name" value="CYTH"/>
    <property type="match status" value="1"/>
</dbReference>
<comment type="caution">
    <text evidence="2">The sequence shown here is derived from an EMBL/GenBank/DDBJ whole genome shotgun (WGS) entry which is preliminary data.</text>
</comment>
<evidence type="ECO:0000313" key="2">
    <source>
        <dbReference type="EMBL" id="TQQ79222.1"/>
    </source>
</evidence>